<dbReference type="EMBL" id="CM000851">
    <property type="protein sequence ID" value="KRH00230.1"/>
    <property type="molecule type" value="Genomic_DNA"/>
</dbReference>
<accession>A0A0R0F2T4</accession>
<dbReference type="Gramene" id="KRH00230">
    <property type="protein sequence ID" value="KRH00230"/>
    <property type="gene ID" value="GLYMA_18G200600"/>
</dbReference>
<dbReference type="AlphaFoldDB" id="A0A0R0F2T4"/>
<dbReference type="EnsemblPlants" id="KRH00230">
    <property type="protein sequence ID" value="KRH00230"/>
    <property type="gene ID" value="GLYMA_18G200600"/>
</dbReference>
<evidence type="ECO:0000313" key="3">
    <source>
        <dbReference type="EnsemblPlants" id="KRH00230"/>
    </source>
</evidence>
<reference evidence="2" key="3">
    <citation type="submission" date="2018-07" db="EMBL/GenBank/DDBJ databases">
        <title>WGS assembly of Glycine max.</title>
        <authorList>
            <person name="Schmutz J."/>
            <person name="Cannon S."/>
            <person name="Schlueter J."/>
            <person name="Ma J."/>
            <person name="Mitros T."/>
            <person name="Nelson W."/>
            <person name="Hyten D."/>
            <person name="Song Q."/>
            <person name="Thelen J."/>
            <person name="Cheng J."/>
            <person name="Xu D."/>
            <person name="Hellsten U."/>
            <person name="May G."/>
            <person name="Yu Y."/>
            <person name="Sakurai T."/>
            <person name="Umezawa T."/>
            <person name="Bhattacharyya M."/>
            <person name="Sandhu D."/>
            <person name="Valliyodan B."/>
            <person name="Lindquist E."/>
            <person name="Peto M."/>
            <person name="Grant D."/>
            <person name="Shu S."/>
            <person name="Goodstein D."/>
            <person name="Barry K."/>
            <person name="Futrell-Griggs M."/>
            <person name="Abernathy B."/>
            <person name="Du J."/>
            <person name="Tian Z."/>
            <person name="Zhu L."/>
            <person name="Gill N."/>
            <person name="Joshi T."/>
            <person name="Libault M."/>
            <person name="Sethuraman A."/>
            <person name="Zhang X."/>
            <person name="Shinozaki K."/>
            <person name="Nguyen H."/>
            <person name="Wing R."/>
            <person name="Cregan P."/>
            <person name="Specht J."/>
            <person name="Grimwood J."/>
            <person name="Rokhsar D."/>
            <person name="Stacey G."/>
            <person name="Shoemaker R."/>
            <person name="Jackson S."/>
        </authorList>
    </citation>
    <scope>NUCLEOTIDE SEQUENCE</scope>
    <source>
        <tissue evidence="2">Callus</tissue>
    </source>
</reference>
<evidence type="ECO:0000313" key="2">
    <source>
        <dbReference type="EMBL" id="KRH00230.1"/>
    </source>
</evidence>
<organism evidence="2">
    <name type="scientific">Glycine max</name>
    <name type="common">Soybean</name>
    <name type="synonym">Glycine hispida</name>
    <dbReference type="NCBI Taxonomy" id="3847"/>
    <lineage>
        <taxon>Eukaryota</taxon>
        <taxon>Viridiplantae</taxon>
        <taxon>Streptophyta</taxon>
        <taxon>Embryophyta</taxon>
        <taxon>Tracheophyta</taxon>
        <taxon>Spermatophyta</taxon>
        <taxon>Magnoliopsida</taxon>
        <taxon>eudicotyledons</taxon>
        <taxon>Gunneridae</taxon>
        <taxon>Pentapetalae</taxon>
        <taxon>rosids</taxon>
        <taxon>fabids</taxon>
        <taxon>Fabales</taxon>
        <taxon>Fabaceae</taxon>
        <taxon>Papilionoideae</taxon>
        <taxon>50 kb inversion clade</taxon>
        <taxon>NPAAA clade</taxon>
        <taxon>indigoferoid/millettioid clade</taxon>
        <taxon>Phaseoleae</taxon>
        <taxon>Glycine</taxon>
        <taxon>Glycine subgen. Soja</taxon>
    </lineage>
</organism>
<sequence>MLRVRNFTSQDGGGGTFQGDNRGWQGDFLIQSLHGLQTCVTRKGKG</sequence>
<dbReference type="InParanoid" id="A0A0R0F2T4"/>
<dbReference type="Proteomes" id="UP000008827">
    <property type="component" value="Chromosome 18"/>
</dbReference>
<feature type="region of interest" description="Disordered" evidence="1">
    <location>
        <begin position="1"/>
        <end position="21"/>
    </location>
</feature>
<evidence type="ECO:0000313" key="4">
    <source>
        <dbReference type="Proteomes" id="UP000008827"/>
    </source>
</evidence>
<reference evidence="3" key="2">
    <citation type="submission" date="2018-02" db="UniProtKB">
        <authorList>
            <consortium name="EnsemblPlants"/>
        </authorList>
    </citation>
    <scope>IDENTIFICATION</scope>
    <source>
        <strain evidence="3">Williams 82</strain>
    </source>
</reference>
<evidence type="ECO:0000256" key="1">
    <source>
        <dbReference type="SAM" id="MobiDB-lite"/>
    </source>
</evidence>
<name>A0A0R0F2T4_SOYBN</name>
<reference evidence="2 3" key="1">
    <citation type="journal article" date="2010" name="Nature">
        <title>Genome sequence of the palaeopolyploid soybean.</title>
        <authorList>
            <person name="Schmutz J."/>
            <person name="Cannon S.B."/>
            <person name="Schlueter J."/>
            <person name="Ma J."/>
            <person name="Mitros T."/>
            <person name="Nelson W."/>
            <person name="Hyten D.L."/>
            <person name="Song Q."/>
            <person name="Thelen J.J."/>
            <person name="Cheng J."/>
            <person name="Xu D."/>
            <person name="Hellsten U."/>
            <person name="May G.D."/>
            <person name="Yu Y."/>
            <person name="Sakurai T."/>
            <person name="Umezawa T."/>
            <person name="Bhattacharyya M.K."/>
            <person name="Sandhu D."/>
            <person name="Valliyodan B."/>
            <person name="Lindquist E."/>
            <person name="Peto M."/>
            <person name="Grant D."/>
            <person name="Shu S."/>
            <person name="Goodstein D."/>
            <person name="Barry K."/>
            <person name="Futrell-Griggs M."/>
            <person name="Abernathy B."/>
            <person name="Du J."/>
            <person name="Tian Z."/>
            <person name="Zhu L."/>
            <person name="Gill N."/>
            <person name="Joshi T."/>
            <person name="Libault M."/>
            <person name="Sethuraman A."/>
            <person name="Zhang X.-C."/>
            <person name="Shinozaki K."/>
            <person name="Nguyen H.T."/>
            <person name="Wing R.A."/>
            <person name="Cregan P."/>
            <person name="Specht J."/>
            <person name="Grimwood J."/>
            <person name="Rokhsar D."/>
            <person name="Stacey G."/>
            <person name="Shoemaker R.C."/>
            <person name="Jackson S.A."/>
        </authorList>
    </citation>
    <scope>NUCLEOTIDE SEQUENCE</scope>
    <source>
        <strain evidence="3">cv. Williams 82</strain>
        <tissue evidence="2">Callus</tissue>
    </source>
</reference>
<proteinExistence type="predicted"/>
<gene>
    <name evidence="2" type="ORF">GLYMA_18G200600</name>
</gene>
<keyword evidence="4" id="KW-1185">Reference proteome</keyword>
<feature type="compositionally biased region" description="Polar residues" evidence="1">
    <location>
        <begin position="1"/>
        <end position="10"/>
    </location>
</feature>
<protein>
    <submittedName>
        <fullName evidence="2 3">Uncharacterized protein</fullName>
    </submittedName>
</protein>